<dbReference type="Proteomes" id="UP000279284">
    <property type="component" value="Chromosome"/>
</dbReference>
<keyword evidence="4 5" id="KW-0472">Membrane</keyword>
<dbReference type="InterPro" id="IPR031726">
    <property type="entry name" value="PglL_A"/>
</dbReference>
<dbReference type="EMBL" id="LR134313">
    <property type="protein sequence ID" value="VEE99162.1"/>
    <property type="molecule type" value="Genomic_DNA"/>
</dbReference>
<keyword evidence="2 5" id="KW-0812">Transmembrane</keyword>
<dbReference type="Pfam" id="PF11846">
    <property type="entry name" value="Wzy_C_2"/>
    <property type="match status" value="1"/>
</dbReference>
<feature type="transmembrane region" description="Helical" evidence="5">
    <location>
        <begin position="44"/>
        <end position="65"/>
    </location>
</feature>
<feature type="transmembrane region" description="Helical" evidence="5">
    <location>
        <begin position="221"/>
        <end position="237"/>
    </location>
</feature>
<dbReference type="InterPro" id="IPR007016">
    <property type="entry name" value="O-antigen_ligase-rel_domated"/>
</dbReference>
<feature type="transmembrane region" description="Helical" evidence="5">
    <location>
        <begin position="249"/>
        <end position="273"/>
    </location>
</feature>
<reference evidence="9 10" key="1">
    <citation type="submission" date="2018-12" db="EMBL/GenBank/DDBJ databases">
        <authorList>
            <consortium name="Pathogen Informatics"/>
        </authorList>
    </citation>
    <scope>NUCLEOTIDE SEQUENCE [LARGE SCALE GENOMIC DNA]</scope>
    <source>
        <strain evidence="9 10">NCTC10296</strain>
    </source>
</reference>
<proteinExistence type="predicted"/>
<sequence>MILDYVESRKTDTTLLVCGLAFVCIVPFMSIWRTGPLSSLYLESASLLLALFFVLGSALSGMLGARIPRGSVYFFALAAYWAVQARVMELPYPGMSDMAAWSFVVIGLMLWACRGWIREVGQERVVTVFASVLVTGALLQSLVCIIQFTGWASHLKGYVLYSDINNIMGQLAQRNHLGHYLMWGVVAAAFLWSQRRVSNWFGCFMIVYLALIMGMVNSRSLFAYVAAVALLAVFWRWRRGSEGNHAVKVFLFALLMVVVVQLSFDKLMALIGIDYFSALDRMGSKDFAASPREVEWVRAWHVFLTAPIWGHGWESYSLQSFLTNVFPTGWRNDETSVLYTHTHNIVLQILADMGLVGALLVFGGLLWVVWPYFKKPVSNENFLPLALLSISFCHSLLEYPLWYIYFLVPVGLMLGMQDVEPTADSDRHQIKWLNWGVAVASVFIIVGIVRLGLVYHELVKFNTTEKTETAEQKQEKINGMLKIARTEPMLRYYAQLSLMRRVSPADAELQPWAVGAALEAMVFRPYANAHVVGMYLYRTGHQAAGRRWMRMMYEYYPMQMPYYGSLIDKSSHLSGLRPEWEQACAEYAKINPNAKPCKQ</sequence>
<feature type="domain" description="Protein glycosylation ligase" evidence="8">
    <location>
        <begin position="168"/>
        <end position="192"/>
    </location>
</feature>
<protein>
    <submittedName>
        <fullName evidence="9">Integral membrane protein</fullName>
    </submittedName>
</protein>
<feature type="transmembrane region" description="Helical" evidence="5">
    <location>
        <begin position="129"/>
        <end position="152"/>
    </location>
</feature>
<evidence type="ECO:0000256" key="4">
    <source>
        <dbReference type="ARBA" id="ARBA00023136"/>
    </source>
</evidence>
<dbReference type="OrthoDB" id="4448at2"/>
<dbReference type="PANTHER" id="PTHR37422:SF21">
    <property type="entry name" value="EXOQ-LIKE PROTEIN"/>
    <property type="match status" value="1"/>
</dbReference>
<feature type="transmembrane region" description="Helical" evidence="5">
    <location>
        <begin position="345"/>
        <end position="370"/>
    </location>
</feature>
<organism evidence="9 10">
    <name type="scientific">Neisseria canis</name>
    <dbReference type="NCBI Taxonomy" id="493"/>
    <lineage>
        <taxon>Bacteria</taxon>
        <taxon>Pseudomonadati</taxon>
        <taxon>Pseudomonadota</taxon>
        <taxon>Betaproteobacteria</taxon>
        <taxon>Neisseriales</taxon>
        <taxon>Neisseriaceae</taxon>
        <taxon>Neisseria</taxon>
    </lineage>
</organism>
<evidence type="ECO:0000313" key="9">
    <source>
        <dbReference type="EMBL" id="VEE99162.1"/>
    </source>
</evidence>
<feature type="domain" description="O-antigen ligase-related" evidence="6">
    <location>
        <begin position="205"/>
        <end position="362"/>
    </location>
</feature>
<dbReference type="InterPro" id="IPR021797">
    <property type="entry name" value="Wzy_C_2"/>
</dbReference>
<feature type="transmembrane region" description="Helical" evidence="5">
    <location>
        <begin position="72"/>
        <end position="92"/>
    </location>
</feature>
<gene>
    <name evidence="9" type="ORF">NCTC10296_00197</name>
</gene>
<keyword evidence="3 5" id="KW-1133">Transmembrane helix</keyword>
<dbReference type="AlphaFoldDB" id="A0A448D5L0"/>
<evidence type="ECO:0000256" key="1">
    <source>
        <dbReference type="ARBA" id="ARBA00004141"/>
    </source>
</evidence>
<accession>A0A448D5L0</accession>
<name>A0A448D5L0_9NEIS</name>
<evidence type="ECO:0000259" key="7">
    <source>
        <dbReference type="Pfam" id="PF11846"/>
    </source>
</evidence>
<feature type="transmembrane region" description="Helical" evidence="5">
    <location>
        <begin position="12"/>
        <end position="32"/>
    </location>
</feature>
<feature type="domain" description="Virulence factor membrane-bound polymerase C-terminal" evidence="7">
    <location>
        <begin position="385"/>
        <end position="559"/>
    </location>
</feature>
<evidence type="ECO:0000259" key="6">
    <source>
        <dbReference type="Pfam" id="PF04932"/>
    </source>
</evidence>
<evidence type="ECO:0000256" key="3">
    <source>
        <dbReference type="ARBA" id="ARBA00022989"/>
    </source>
</evidence>
<dbReference type="STRING" id="493.BWD07_08390"/>
<evidence type="ECO:0000256" key="2">
    <source>
        <dbReference type="ARBA" id="ARBA00022692"/>
    </source>
</evidence>
<evidence type="ECO:0000259" key="8">
    <source>
        <dbReference type="Pfam" id="PF15864"/>
    </source>
</evidence>
<dbReference type="Pfam" id="PF15864">
    <property type="entry name" value="PglL_A"/>
    <property type="match status" value="1"/>
</dbReference>
<comment type="subcellular location">
    <subcellularLocation>
        <location evidence="1">Membrane</location>
        <topology evidence="1">Multi-pass membrane protein</topology>
    </subcellularLocation>
</comment>
<feature type="transmembrane region" description="Helical" evidence="5">
    <location>
        <begin position="382"/>
        <end position="405"/>
    </location>
</feature>
<feature type="transmembrane region" description="Helical" evidence="5">
    <location>
        <begin position="199"/>
        <end position="215"/>
    </location>
</feature>
<dbReference type="PANTHER" id="PTHR37422">
    <property type="entry name" value="TEICHURONIC ACID BIOSYNTHESIS PROTEIN TUAE"/>
    <property type="match status" value="1"/>
</dbReference>
<dbReference type="RefSeq" id="WP_085416987.1">
    <property type="nucleotide sequence ID" value="NZ_CAUJPY010000019.1"/>
</dbReference>
<keyword evidence="10" id="KW-1185">Reference proteome</keyword>
<evidence type="ECO:0000313" key="10">
    <source>
        <dbReference type="Proteomes" id="UP000279284"/>
    </source>
</evidence>
<evidence type="ECO:0000256" key="5">
    <source>
        <dbReference type="SAM" id="Phobius"/>
    </source>
</evidence>
<dbReference type="KEGG" id="nci:NCTC10296_00197"/>
<dbReference type="Pfam" id="PF04932">
    <property type="entry name" value="Wzy_C"/>
    <property type="match status" value="1"/>
</dbReference>
<feature type="transmembrane region" description="Helical" evidence="5">
    <location>
        <begin position="176"/>
        <end position="192"/>
    </location>
</feature>
<feature type="transmembrane region" description="Helical" evidence="5">
    <location>
        <begin position="432"/>
        <end position="453"/>
    </location>
</feature>
<dbReference type="InterPro" id="IPR051533">
    <property type="entry name" value="WaaL-like"/>
</dbReference>
<feature type="transmembrane region" description="Helical" evidence="5">
    <location>
        <begin position="98"/>
        <end position="117"/>
    </location>
</feature>
<dbReference type="GO" id="GO:0016020">
    <property type="term" value="C:membrane"/>
    <property type="evidence" value="ECO:0007669"/>
    <property type="project" value="UniProtKB-SubCell"/>
</dbReference>